<dbReference type="PROSITE" id="PS50202">
    <property type="entry name" value="MSP"/>
    <property type="match status" value="1"/>
</dbReference>
<comment type="caution">
    <text evidence="2">The sequence shown here is derived from an EMBL/GenBank/DDBJ whole genome shotgun (WGS) entry which is preliminary data.</text>
</comment>
<sequence length="125" mass="13921">MDRLISLEPSNSVAIRIEPGQKCYGLLTLRNVMYTMPVAFRLQALVKNRYTVRPQSGIISPLEKITIEIVYHLPPGSSLPTRSLIARTPSFCIASLYPEQPSKTLHPLLMPSLATGSQQRRSKSS</sequence>
<reference evidence="2 3" key="1">
    <citation type="journal article" date="2023" name="G3 (Bethesda)">
        <title>A chromosome-length genome assembly and annotation of blackberry (Rubus argutus, cv. 'Hillquist').</title>
        <authorList>
            <person name="Bruna T."/>
            <person name="Aryal R."/>
            <person name="Dudchenko O."/>
            <person name="Sargent D.J."/>
            <person name="Mead D."/>
            <person name="Buti M."/>
            <person name="Cavallini A."/>
            <person name="Hytonen T."/>
            <person name="Andres J."/>
            <person name="Pham M."/>
            <person name="Weisz D."/>
            <person name="Mascagni F."/>
            <person name="Usai G."/>
            <person name="Natali L."/>
            <person name="Bassil N."/>
            <person name="Fernandez G.E."/>
            <person name="Lomsadze A."/>
            <person name="Armour M."/>
            <person name="Olukolu B."/>
            <person name="Poorten T."/>
            <person name="Britton C."/>
            <person name="Davik J."/>
            <person name="Ashrafi H."/>
            <person name="Aiden E.L."/>
            <person name="Borodovsky M."/>
            <person name="Worthington M."/>
        </authorList>
    </citation>
    <scope>NUCLEOTIDE SEQUENCE [LARGE SCALE GENOMIC DNA]</scope>
    <source>
        <strain evidence="2">PI 553951</strain>
    </source>
</reference>
<evidence type="ECO:0000313" key="2">
    <source>
        <dbReference type="EMBL" id="KAK9905398.1"/>
    </source>
</evidence>
<name>A0AAW1VND6_RUBAR</name>
<dbReference type="InterPro" id="IPR013783">
    <property type="entry name" value="Ig-like_fold"/>
</dbReference>
<evidence type="ECO:0000259" key="1">
    <source>
        <dbReference type="PROSITE" id="PS50202"/>
    </source>
</evidence>
<protein>
    <recommendedName>
        <fullName evidence="1">MSP domain-containing protein</fullName>
    </recommendedName>
</protein>
<keyword evidence="3" id="KW-1185">Reference proteome</keyword>
<dbReference type="InterPro" id="IPR008962">
    <property type="entry name" value="PapD-like_sf"/>
</dbReference>
<dbReference type="Gene3D" id="2.60.40.10">
    <property type="entry name" value="Immunoglobulins"/>
    <property type="match status" value="1"/>
</dbReference>
<dbReference type="InterPro" id="IPR000535">
    <property type="entry name" value="MSP_dom"/>
</dbReference>
<organism evidence="2 3">
    <name type="scientific">Rubus argutus</name>
    <name type="common">Southern blackberry</name>
    <dbReference type="NCBI Taxonomy" id="59490"/>
    <lineage>
        <taxon>Eukaryota</taxon>
        <taxon>Viridiplantae</taxon>
        <taxon>Streptophyta</taxon>
        <taxon>Embryophyta</taxon>
        <taxon>Tracheophyta</taxon>
        <taxon>Spermatophyta</taxon>
        <taxon>Magnoliopsida</taxon>
        <taxon>eudicotyledons</taxon>
        <taxon>Gunneridae</taxon>
        <taxon>Pentapetalae</taxon>
        <taxon>rosids</taxon>
        <taxon>fabids</taxon>
        <taxon>Rosales</taxon>
        <taxon>Rosaceae</taxon>
        <taxon>Rosoideae</taxon>
        <taxon>Rosoideae incertae sedis</taxon>
        <taxon>Rubus</taxon>
    </lineage>
</organism>
<dbReference type="Proteomes" id="UP001457282">
    <property type="component" value="Unassembled WGS sequence"/>
</dbReference>
<feature type="domain" description="MSP" evidence="1">
    <location>
        <begin position="4"/>
        <end position="125"/>
    </location>
</feature>
<dbReference type="SUPFAM" id="SSF49354">
    <property type="entry name" value="PapD-like"/>
    <property type="match status" value="1"/>
</dbReference>
<dbReference type="Pfam" id="PF00635">
    <property type="entry name" value="Motile_Sperm"/>
    <property type="match status" value="1"/>
</dbReference>
<dbReference type="EMBL" id="JBEDUW010000140">
    <property type="protein sequence ID" value="KAK9905398.1"/>
    <property type="molecule type" value="Genomic_DNA"/>
</dbReference>
<dbReference type="AlphaFoldDB" id="A0AAW1VND6"/>
<evidence type="ECO:0000313" key="3">
    <source>
        <dbReference type="Proteomes" id="UP001457282"/>
    </source>
</evidence>
<proteinExistence type="predicted"/>
<accession>A0AAW1VND6</accession>
<gene>
    <name evidence="2" type="ORF">M0R45_000237</name>
</gene>